<dbReference type="Pfam" id="PF12969">
    <property type="entry name" value="DUF3857"/>
    <property type="match status" value="1"/>
</dbReference>
<dbReference type="InterPro" id="IPR024618">
    <property type="entry name" value="DUF3857"/>
</dbReference>
<gene>
    <name evidence="3" type="ORF">DN53_15755</name>
</gene>
<dbReference type="Gene3D" id="2.60.40.3140">
    <property type="match status" value="1"/>
</dbReference>
<dbReference type="Gene3D" id="3.10.620.30">
    <property type="match status" value="1"/>
</dbReference>
<dbReference type="Proteomes" id="UP000290261">
    <property type="component" value="Unassembled WGS sequence"/>
</dbReference>
<feature type="chain" id="PRO_5019210360" description="DUF3857 domain-containing protein" evidence="1">
    <location>
        <begin position="21"/>
        <end position="654"/>
    </location>
</feature>
<dbReference type="AlphaFoldDB" id="A0A444VJZ1"/>
<reference evidence="3 4" key="1">
    <citation type="submission" date="2014-04" db="EMBL/GenBank/DDBJ databases">
        <title>Whole genome of Muricauda olearia.</title>
        <authorList>
            <person name="Zhang X.-H."/>
            <person name="Tang K."/>
        </authorList>
    </citation>
    <scope>NUCLEOTIDE SEQUENCE [LARGE SCALE GENOMIC DNA]</scope>
    <source>
        <strain evidence="3 4">Th120</strain>
    </source>
</reference>
<feature type="signal peptide" evidence="1">
    <location>
        <begin position="1"/>
        <end position="20"/>
    </location>
</feature>
<proteinExistence type="predicted"/>
<dbReference type="EMBL" id="JJMP01000007">
    <property type="protein sequence ID" value="RYC51086.1"/>
    <property type="molecule type" value="Genomic_DNA"/>
</dbReference>
<dbReference type="RefSeq" id="WP_129654677.1">
    <property type="nucleotide sequence ID" value="NZ_ML142911.1"/>
</dbReference>
<comment type="caution">
    <text evidence="3">The sequence shown here is derived from an EMBL/GenBank/DDBJ whole genome shotgun (WGS) entry which is preliminary data.</text>
</comment>
<feature type="domain" description="DUF3857" evidence="2">
    <location>
        <begin position="69"/>
        <end position="186"/>
    </location>
</feature>
<evidence type="ECO:0000259" key="2">
    <source>
        <dbReference type="Pfam" id="PF12969"/>
    </source>
</evidence>
<keyword evidence="4" id="KW-1185">Reference proteome</keyword>
<keyword evidence="1" id="KW-0732">Signal</keyword>
<protein>
    <recommendedName>
        <fullName evidence="2">DUF3857 domain-containing protein</fullName>
    </recommendedName>
</protein>
<sequence>MLYKRLALWVVLSLPGLLFAQQTNEFGILDQFEKDFKSYVKDTTAAAIYLYEKGENYFEARQGYIWLITTYHAKKKILKKQGFDEAEIIIPYYRAKAGRERVNAIKAITHNGNRKQVVASDKIFDVDVNERLSQIKFTFPSVEVGSVLEYSYEIQSPFFYNLSGWEFQSAIPKLYSEYNAKIPGNFKYNRSLIGEIGLDVNDASIKKSCFSVPGISQRADCEVLKYVMKDVPAFKEDEEYMLSSDNYRSTLEFELSEYVSLDGIKQKFTKTWRDVDKEFRTDKDIGGQLRKKNFFEKNVSLDLITGGESDLEKAKNIYGFVKEHYTWNNKYSIFRNNNVKDAFDRRTGNVAEINITLINLLNAADIKTDLMVLSTRSHGLPKRNHPVLSNFNYVVAKTTIDGKEYLLDATEKEMPFGMLPYRCLNYYGRVMDLDGESYWYDILPEKNNSRSIQVKAELKDDKAVGTLDDITMGYEAFFKRDQVAKTSEEKYLGEMERELDDDFVIQTYETNSEKSNERTLVEHFEFELRNINMDATVFFNPFLVRFFAVNPFKSEQRYYPIDFGFLRNYRYMANIKIPEGYRVKEFPEVVNLALPDQSALLRFECKEYQGVINVYFNFKLNSTQYNSEGYAYIKKFFERAVNVQNQSYLVLEKL</sequence>
<organism evidence="3 4">
    <name type="scientific">Flagellimonas olearia</name>
    <dbReference type="NCBI Taxonomy" id="552546"/>
    <lineage>
        <taxon>Bacteria</taxon>
        <taxon>Pseudomonadati</taxon>
        <taxon>Bacteroidota</taxon>
        <taxon>Flavobacteriia</taxon>
        <taxon>Flavobacteriales</taxon>
        <taxon>Flavobacteriaceae</taxon>
        <taxon>Flagellimonas</taxon>
    </lineage>
</organism>
<accession>A0A444VJZ1</accession>
<name>A0A444VJZ1_9FLAO</name>
<evidence type="ECO:0000313" key="3">
    <source>
        <dbReference type="EMBL" id="RYC51086.1"/>
    </source>
</evidence>
<evidence type="ECO:0000256" key="1">
    <source>
        <dbReference type="SAM" id="SignalP"/>
    </source>
</evidence>
<evidence type="ECO:0000313" key="4">
    <source>
        <dbReference type="Proteomes" id="UP000290261"/>
    </source>
</evidence>
<dbReference type="Gene3D" id="2.60.120.1130">
    <property type="match status" value="1"/>
</dbReference>